<feature type="binding site" evidence="8">
    <location>
        <position position="110"/>
    </location>
    <ligand>
        <name>substrate</name>
    </ligand>
</feature>
<reference evidence="9 10" key="1">
    <citation type="submission" date="2023-09" db="EMBL/GenBank/DDBJ databases">
        <authorList>
            <person name="Rey-Velasco X."/>
        </authorList>
    </citation>
    <scope>NUCLEOTIDE SEQUENCE [LARGE SCALE GENOMIC DNA]</scope>
    <source>
        <strain evidence="9 10">P117</strain>
    </source>
</reference>
<dbReference type="GO" id="GO:0003855">
    <property type="term" value="F:3-dehydroquinate dehydratase activity"/>
    <property type="evidence" value="ECO:0007669"/>
    <property type="project" value="UniProtKB-EC"/>
</dbReference>
<keyword evidence="10" id="KW-1185">Reference proteome</keyword>
<evidence type="ECO:0000256" key="1">
    <source>
        <dbReference type="ARBA" id="ARBA00001864"/>
    </source>
</evidence>
<organism evidence="9 10">
    <name type="scientific">Glaciecola petra</name>
    <dbReference type="NCBI Taxonomy" id="3075602"/>
    <lineage>
        <taxon>Bacteria</taxon>
        <taxon>Pseudomonadati</taxon>
        <taxon>Pseudomonadota</taxon>
        <taxon>Gammaproteobacteria</taxon>
        <taxon>Alteromonadales</taxon>
        <taxon>Alteromonadaceae</taxon>
        <taxon>Glaciecola</taxon>
    </lineage>
</organism>
<dbReference type="PANTHER" id="PTHR21272:SF3">
    <property type="entry name" value="CATABOLIC 3-DEHYDROQUINASE"/>
    <property type="match status" value="1"/>
</dbReference>
<protein>
    <recommendedName>
        <fullName evidence="6 8">3-dehydroquinate dehydratase</fullName>
        <shortName evidence="8">3-dehydroquinase</shortName>
        <ecNumber evidence="6 8">4.2.1.10</ecNumber>
    </recommendedName>
    <alternativeName>
        <fullName evidence="8">Type II DHQase</fullName>
    </alternativeName>
</protein>
<dbReference type="RefSeq" id="WP_311368736.1">
    <property type="nucleotide sequence ID" value="NZ_JAVRHX010000002.1"/>
</dbReference>
<accession>A0ABU2ZUX2</accession>
<evidence type="ECO:0000313" key="9">
    <source>
        <dbReference type="EMBL" id="MDT0595222.1"/>
    </source>
</evidence>
<keyword evidence="8" id="KW-0057">Aromatic amino acid biosynthesis</keyword>
<evidence type="ECO:0000256" key="3">
    <source>
        <dbReference type="ARBA" id="ARBA00004902"/>
    </source>
</evidence>
<dbReference type="CDD" id="cd00466">
    <property type="entry name" value="DHQase_II"/>
    <property type="match status" value="1"/>
</dbReference>
<name>A0ABU2ZUX2_9ALTE</name>
<dbReference type="PIRSF" id="PIRSF001399">
    <property type="entry name" value="DHquinase_II"/>
    <property type="match status" value="1"/>
</dbReference>
<gene>
    <name evidence="8 9" type="primary">aroQ</name>
    <name evidence="9" type="ORF">RM552_10230</name>
</gene>
<keyword evidence="8" id="KW-0028">Amino-acid biosynthesis</keyword>
<comment type="similarity">
    <text evidence="4 8">Belongs to the type-II 3-dehydroquinase family.</text>
</comment>
<comment type="subunit">
    <text evidence="5 8">Homododecamer.</text>
</comment>
<comment type="function">
    <text evidence="2 8">Catalyzes a trans-dehydration via an enolate intermediate.</text>
</comment>
<dbReference type="NCBIfam" id="NF003804">
    <property type="entry name" value="PRK05395.1-1"/>
    <property type="match status" value="1"/>
</dbReference>
<evidence type="ECO:0000256" key="4">
    <source>
        <dbReference type="ARBA" id="ARBA00011037"/>
    </source>
</evidence>
<feature type="binding site" evidence="8">
    <location>
        <position position="86"/>
    </location>
    <ligand>
        <name>substrate</name>
    </ligand>
</feature>
<feature type="active site" description="Proton acceptor" evidence="8">
    <location>
        <position position="22"/>
    </location>
</feature>
<dbReference type="PROSITE" id="PS01029">
    <property type="entry name" value="DEHYDROQUINASE_II"/>
    <property type="match status" value="1"/>
</dbReference>
<dbReference type="InterPro" id="IPR018509">
    <property type="entry name" value="DHquinase_II_CS"/>
</dbReference>
<dbReference type="NCBIfam" id="TIGR01088">
    <property type="entry name" value="aroQ"/>
    <property type="match status" value="1"/>
</dbReference>
<dbReference type="InterPro" id="IPR001874">
    <property type="entry name" value="DHquinase_II"/>
</dbReference>
<dbReference type="NCBIfam" id="NF003806">
    <property type="entry name" value="PRK05395.1-3"/>
    <property type="match status" value="1"/>
</dbReference>
<evidence type="ECO:0000256" key="5">
    <source>
        <dbReference type="ARBA" id="ARBA00011193"/>
    </source>
</evidence>
<dbReference type="PANTHER" id="PTHR21272">
    <property type="entry name" value="CATABOLIC 3-DEHYDROQUINASE"/>
    <property type="match status" value="1"/>
</dbReference>
<dbReference type="Pfam" id="PF01220">
    <property type="entry name" value="DHquinase_II"/>
    <property type="match status" value="1"/>
</dbReference>
<evidence type="ECO:0000313" key="10">
    <source>
        <dbReference type="Proteomes" id="UP001253545"/>
    </source>
</evidence>
<sequence>MHILLLNGPNLNLLGTRQPDLYGQIRLEDIENSLKDLAQQKNVAVSCCQSNAEHEIIERIHKSKGVIDGIIINPAAYTHTSVAIRDALAGVAIPFVEVHISNVHQRENFRHHSYFSDIAIGTIVGLGAKGYDYAFDALVTTLQK</sequence>
<feature type="active site" description="Proton donor" evidence="8">
    <location>
        <position position="99"/>
    </location>
</feature>
<dbReference type="Gene3D" id="3.40.50.9100">
    <property type="entry name" value="Dehydroquinase, class II"/>
    <property type="match status" value="1"/>
</dbReference>
<evidence type="ECO:0000256" key="8">
    <source>
        <dbReference type="HAMAP-Rule" id="MF_00169"/>
    </source>
</evidence>
<evidence type="ECO:0000256" key="2">
    <source>
        <dbReference type="ARBA" id="ARBA00003924"/>
    </source>
</evidence>
<dbReference type="HAMAP" id="MF_00169">
    <property type="entry name" value="AroQ"/>
    <property type="match status" value="1"/>
</dbReference>
<comment type="caution">
    <text evidence="9">The sequence shown here is derived from an EMBL/GenBank/DDBJ whole genome shotgun (WGS) entry which is preliminary data.</text>
</comment>
<dbReference type="SUPFAM" id="SSF52304">
    <property type="entry name" value="Type II 3-dehydroquinate dehydratase"/>
    <property type="match status" value="1"/>
</dbReference>
<feature type="site" description="Transition state stabilizer" evidence="8">
    <location>
        <position position="17"/>
    </location>
</feature>
<evidence type="ECO:0000256" key="6">
    <source>
        <dbReference type="ARBA" id="ARBA00012060"/>
    </source>
</evidence>
<comment type="catalytic activity">
    <reaction evidence="1 8">
        <text>3-dehydroquinate = 3-dehydroshikimate + H2O</text>
        <dbReference type="Rhea" id="RHEA:21096"/>
        <dbReference type="ChEBI" id="CHEBI:15377"/>
        <dbReference type="ChEBI" id="CHEBI:16630"/>
        <dbReference type="ChEBI" id="CHEBI:32364"/>
        <dbReference type="EC" id="4.2.1.10"/>
    </reaction>
</comment>
<proteinExistence type="inferred from homology"/>
<dbReference type="NCBIfam" id="NF003805">
    <property type="entry name" value="PRK05395.1-2"/>
    <property type="match status" value="1"/>
</dbReference>
<keyword evidence="7 8" id="KW-0456">Lyase</keyword>
<comment type="pathway">
    <text evidence="3 8">Metabolic intermediate biosynthesis; chorismate biosynthesis; chorismate from D-erythrose 4-phosphate and phosphoenolpyruvate: step 3/7.</text>
</comment>
<dbReference type="NCBIfam" id="NF003807">
    <property type="entry name" value="PRK05395.1-4"/>
    <property type="match status" value="1"/>
</dbReference>
<dbReference type="EC" id="4.2.1.10" evidence="6 8"/>
<evidence type="ECO:0000256" key="7">
    <source>
        <dbReference type="ARBA" id="ARBA00023239"/>
    </source>
</evidence>
<feature type="binding site" evidence="8">
    <location>
        <begin position="100"/>
        <end position="101"/>
    </location>
    <ligand>
        <name>substrate</name>
    </ligand>
</feature>
<feature type="binding site" evidence="8">
    <location>
        <position position="79"/>
    </location>
    <ligand>
        <name>substrate</name>
    </ligand>
</feature>
<dbReference type="InterPro" id="IPR036441">
    <property type="entry name" value="DHquinase_II_sf"/>
</dbReference>
<dbReference type="EMBL" id="JAVRHX010000002">
    <property type="protein sequence ID" value="MDT0595222.1"/>
    <property type="molecule type" value="Genomic_DNA"/>
</dbReference>
<feature type="binding site" evidence="8">
    <location>
        <position position="73"/>
    </location>
    <ligand>
        <name>substrate</name>
    </ligand>
</feature>
<dbReference type="Proteomes" id="UP001253545">
    <property type="component" value="Unassembled WGS sequence"/>
</dbReference>